<dbReference type="SUPFAM" id="SSF88946">
    <property type="entry name" value="Sigma2 domain of RNA polymerase sigma factors"/>
    <property type="match status" value="1"/>
</dbReference>
<keyword evidence="6" id="KW-0804">Transcription</keyword>
<dbReference type="Pfam" id="PF00140">
    <property type="entry name" value="Sigma70_r1_2"/>
    <property type="match status" value="1"/>
</dbReference>
<evidence type="ECO:0000256" key="1">
    <source>
        <dbReference type="ARBA" id="ARBA00007788"/>
    </source>
</evidence>
<dbReference type="Gene3D" id="1.10.601.10">
    <property type="entry name" value="RNA Polymerase Primary Sigma Factor"/>
    <property type="match status" value="1"/>
</dbReference>
<feature type="region of interest" description="Disordered" evidence="8">
    <location>
        <begin position="199"/>
        <end position="250"/>
    </location>
</feature>
<feature type="region of interest" description="Disordered" evidence="8">
    <location>
        <begin position="84"/>
        <end position="117"/>
    </location>
</feature>
<dbReference type="FunFam" id="1.10.601.10:FF:000001">
    <property type="entry name" value="RNA polymerase sigma factor SigA"/>
    <property type="match status" value="1"/>
</dbReference>
<dbReference type="InterPro" id="IPR009042">
    <property type="entry name" value="RNA_pol_sigma70_r1_2"/>
</dbReference>
<dbReference type="Pfam" id="PF03979">
    <property type="entry name" value="Sigma70_r1_1"/>
    <property type="match status" value="1"/>
</dbReference>
<sequence>MAEKAAQAGKAEGKAPEKQEETVDGPLIDSSQASVKKMLADAKARGYITYDALNAALPQGEMSSEKIEDIMTMLSEMGVNVVDEADSEDAEDAPEKETPAKAEKEDKAVKPPAKVAADRTDDPVRMYLREMGSVELLSREGEIAIAKRIEAGRETMIAGLCESPLTFRALVQWAEMLEEEEILLRDVIDLDAMYGIDPSDETTLPAKEETAKEEPVKEETAEEKPETQSEEGEEASSDDDEDEDDDEADSTVSLAVMEEALTPHVLEIFGNIRKVYKKFAKLQDSRHEASLKSETLGTSQEKRYRKLSDELIVLMKSLRLNNNRIDALLEHLYALNKRMMALEGKMFRLAERYKIKRDVYLKYYQGRELEPGWIDAVAGNTGKGWAEFAEREREVISNMRSQVVDIAQEVGLPVGEFRVIVTMVQKGEKEARIAKKEMVEANLRLVISIAKKYTNRGLQFLDLIQEGNIGLMKAVDKFEYRRGYKFSTYATWWIRQAITRSIADQARTIRIPVHMIETINKLVRTGRQMMHEIGREATPEELAKRLSMPLEKVRKVMKIAKEPISLETPIGDEEDSHLGDFIEDKSAILPVDSAIQANLRDTTTRVLASLTPREERVLRMRFGIGMNTDHTLEEVGQQFSVTRERIRQIEAKALRKLKHPSRSRQLRSFLDT</sequence>
<dbReference type="CDD" id="cd06171">
    <property type="entry name" value="Sigma70_r4"/>
    <property type="match status" value="1"/>
</dbReference>
<dbReference type="InterPro" id="IPR007630">
    <property type="entry name" value="RNA_pol_sigma70_r4"/>
</dbReference>
<feature type="compositionally biased region" description="Acidic residues" evidence="8">
    <location>
        <begin position="228"/>
        <end position="249"/>
    </location>
</feature>
<dbReference type="InterPro" id="IPR007627">
    <property type="entry name" value="RNA_pol_sigma70_r2"/>
</dbReference>
<dbReference type="InterPro" id="IPR013324">
    <property type="entry name" value="RNA_pol_sigma_r3/r4-like"/>
</dbReference>
<evidence type="ECO:0000259" key="10">
    <source>
        <dbReference type="PROSITE" id="PS00716"/>
    </source>
</evidence>
<protein>
    <recommendedName>
        <fullName evidence="7">RNA polymerase principal sigma factor HrdB</fullName>
    </recommendedName>
</protein>
<feature type="compositionally biased region" description="Basic and acidic residues" evidence="8">
    <location>
        <begin position="11"/>
        <end position="21"/>
    </location>
</feature>
<evidence type="ECO:0000256" key="2">
    <source>
        <dbReference type="ARBA" id="ARBA00022490"/>
    </source>
</evidence>
<feature type="region of interest" description="Disordered" evidence="8">
    <location>
        <begin position="1"/>
        <end position="33"/>
    </location>
</feature>
<dbReference type="PROSITE" id="PS00715">
    <property type="entry name" value="SIGMA70_1"/>
    <property type="match status" value="1"/>
</dbReference>
<dbReference type="InterPro" id="IPR007624">
    <property type="entry name" value="RNA_pol_sigma70_r3"/>
</dbReference>
<dbReference type="InterPro" id="IPR042189">
    <property type="entry name" value="RNA_pol_sigma_70_r1_1_sf"/>
</dbReference>
<dbReference type="NCBIfam" id="NF004208">
    <property type="entry name" value="PRK05658.1"/>
    <property type="match status" value="1"/>
</dbReference>
<dbReference type="SUPFAM" id="SSF88659">
    <property type="entry name" value="Sigma3 and sigma4 domains of RNA polymerase sigma factors"/>
    <property type="match status" value="2"/>
</dbReference>
<dbReference type="GO" id="GO:0003677">
    <property type="term" value="F:DNA binding"/>
    <property type="evidence" value="ECO:0007669"/>
    <property type="project" value="UniProtKB-KW"/>
</dbReference>
<dbReference type="InterPro" id="IPR036388">
    <property type="entry name" value="WH-like_DNA-bd_sf"/>
</dbReference>
<dbReference type="Gene3D" id="1.10.10.10">
    <property type="entry name" value="Winged helix-like DNA-binding domain superfamily/Winged helix DNA-binding domain"/>
    <property type="match status" value="2"/>
</dbReference>
<dbReference type="Pfam" id="PF04542">
    <property type="entry name" value="Sigma70_r2"/>
    <property type="match status" value="1"/>
</dbReference>
<feature type="compositionally biased region" description="Basic and acidic residues" evidence="8">
    <location>
        <begin position="93"/>
        <end position="109"/>
    </location>
</feature>
<dbReference type="GO" id="GO:0016987">
    <property type="term" value="F:sigma factor activity"/>
    <property type="evidence" value="ECO:0007669"/>
    <property type="project" value="UniProtKB-KW"/>
</dbReference>
<feature type="domain" description="RNA polymerase sigma-70" evidence="9">
    <location>
        <begin position="462"/>
        <end position="475"/>
    </location>
</feature>
<dbReference type="InterPro" id="IPR007631">
    <property type="entry name" value="RNA_pol_sigma_70_non-ess"/>
</dbReference>
<dbReference type="HAMAP" id="MF_00963">
    <property type="entry name" value="Sigma70_RpoD_SigA"/>
    <property type="match status" value="1"/>
</dbReference>
<dbReference type="InterPro" id="IPR014284">
    <property type="entry name" value="RNA_pol_sigma-70_dom"/>
</dbReference>
<dbReference type="GO" id="GO:0006352">
    <property type="term" value="P:DNA-templated transcription initiation"/>
    <property type="evidence" value="ECO:0007669"/>
    <property type="project" value="InterPro"/>
</dbReference>
<dbReference type="EMBL" id="UOED01000021">
    <property type="protein sequence ID" value="VAV87123.1"/>
    <property type="molecule type" value="Genomic_DNA"/>
</dbReference>
<dbReference type="PANTHER" id="PTHR30603">
    <property type="entry name" value="RNA POLYMERASE SIGMA FACTOR RPO"/>
    <property type="match status" value="1"/>
</dbReference>
<proteinExistence type="inferred from homology"/>
<dbReference type="InterPro" id="IPR013325">
    <property type="entry name" value="RNA_pol_sigma_r2"/>
</dbReference>
<evidence type="ECO:0000256" key="4">
    <source>
        <dbReference type="ARBA" id="ARBA00023082"/>
    </source>
</evidence>
<dbReference type="Pfam" id="PF04545">
    <property type="entry name" value="Sigma70_r4"/>
    <property type="match status" value="1"/>
</dbReference>
<dbReference type="InterPro" id="IPR007127">
    <property type="entry name" value="RNA_pol_sigma_70_r1_1"/>
</dbReference>
<keyword evidence="3" id="KW-0805">Transcription regulation</keyword>
<gene>
    <name evidence="11" type="ORF">MNBD_ALPHA02-444</name>
</gene>
<evidence type="ECO:0000313" key="11">
    <source>
        <dbReference type="EMBL" id="VAV87123.1"/>
    </source>
</evidence>
<evidence type="ECO:0000256" key="8">
    <source>
        <dbReference type="SAM" id="MobiDB-lite"/>
    </source>
</evidence>
<accession>A0A3B0RRE2</accession>
<dbReference type="InterPro" id="IPR050239">
    <property type="entry name" value="Sigma-70_RNA_pol_init_factors"/>
</dbReference>
<feature type="compositionally biased region" description="Basic and acidic residues" evidence="8">
    <location>
        <begin position="206"/>
        <end position="227"/>
    </location>
</feature>
<dbReference type="PRINTS" id="PR00046">
    <property type="entry name" value="SIGMA70FCT"/>
</dbReference>
<dbReference type="Pfam" id="PF04546">
    <property type="entry name" value="Sigma70_ner"/>
    <property type="match status" value="1"/>
</dbReference>
<dbReference type="NCBIfam" id="TIGR02937">
    <property type="entry name" value="sigma70-ECF"/>
    <property type="match status" value="1"/>
</dbReference>
<dbReference type="AlphaFoldDB" id="A0A3B0RRE2"/>
<organism evidence="11">
    <name type="scientific">hydrothermal vent metagenome</name>
    <dbReference type="NCBI Taxonomy" id="652676"/>
    <lineage>
        <taxon>unclassified sequences</taxon>
        <taxon>metagenomes</taxon>
        <taxon>ecological metagenomes</taxon>
    </lineage>
</organism>
<evidence type="ECO:0000256" key="5">
    <source>
        <dbReference type="ARBA" id="ARBA00023125"/>
    </source>
</evidence>
<evidence type="ECO:0000256" key="6">
    <source>
        <dbReference type="ARBA" id="ARBA00023163"/>
    </source>
</evidence>
<dbReference type="Pfam" id="PF04539">
    <property type="entry name" value="Sigma70_r3"/>
    <property type="match status" value="1"/>
</dbReference>
<name>A0A3B0RRE2_9ZZZZ</name>
<dbReference type="PROSITE" id="PS00716">
    <property type="entry name" value="SIGMA70_2"/>
    <property type="match status" value="1"/>
</dbReference>
<evidence type="ECO:0000256" key="7">
    <source>
        <dbReference type="ARBA" id="ARBA00073948"/>
    </source>
</evidence>
<dbReference type="NCBIfam" id="TIGR02393">
    <property type="entry name" value="RpoD_Cterm"/>
    <property type="match status" value="1"/>
</dbReference>
<dbReference type="InterPro" id="IPR000943">
    <property type="entry name" value="RNA_pol_sigma70"/>
</dbReference>
<keyword evidence="5" id="KW-0238">DNA-binding</keyword>
<evidence type="ECO:0000259" key="9">
    <source>
        <dbReference type="PROSITE" id="PS00715"/>
    </source>
</evidence>
<comment type="similarity">
    <text evidence="1">Belongs to the sigma-70 factor family.</text>
</comment>
<dbReference type="FunFam" id="1.10.10.10:FF:000002">
    <property type="entry name" value="RNA polymerase sigma factor SigA"/>
    <property type="match status" value="1"/>
</dbReference>
<keyword evidence="4" id="KW-0731">Sigma factor</keyword>
<feature type="domain" description="RNA polymerase sigma-70" evidence="10">
    <location>
        <begin position="631"/>
        <end position="657"/>
    </location>
</feature>
<dbReference type="InterPro" id="IPR012760">
    <property type="entry name" value="RNA_pol_sigma_RpoD_C"/>
</dbReference>
<dbReference type="FunFam" id="1.10.10.10:FF:000004">
    <property type="entry name" value="RNA polymerase sigma factor SigA"/>
    <property type="match status" value="1"/>
</dbReference>
<feature type="compositionally biased region" description="Low complexity" evidence="8">
    <location>
        <begin position="1"/>
        <end position="10"/>
    </location>
</feature>
<dbReference type="Gene3D" id="1.10.220.120">
    <property type="entry name" value="Sigma-70 factor, region 1.1"/>
    <property type="match status" value="1"/>
</dbReference>
<reference evidence="11" key="1">
    <citation type="submission" date="2018-06" db="EMBL/GenBank/DDBJ databases">
        <authorList>
            <person name="Zhirakovskaya E."/>
        </authorList>
    </citation>
    <scope>NUCLEOTIDE SEQUENCE</scope>
</reference>
<evidence type="ECO:0000256" key="3">
    <source>
        <dbReference type="ARBA" id="ARBA00023015"/>
    </source>
</evidence>
<keyword evidence="2" id="KW-0963">Cytoplasm</keyword>
<dbReference type="InterPro" id="IPR028630">
    <property type="entry name" value="Sigma70_RpoD"/>
</dbReference>
<dbReference type="PANTHER" id="PTHR30603:SF60">
    <property type="entry name" value="RNA POLYMERASE SIGMA FACTOR RPOD"/>
    <property type="match status" value="1"/>
</dbReference>